<feature type="domain" description="Yippee" evidence="4">
    <location>
        <begin position="102"/>
        <end position="199"/>
    </location>
</feature>
<name>A0A7J9BXC5_GOSGO</name>
<comment type="similarity">
    <text evidence="1">Belongs to the yippee family.</text>
</comment>
<feature type="non-terminal residue" evidence="5">
    <location>
        <position position="200"/>
    </location>
</feature>
<dbReference type="InterPro" id="IPR039058">
    <property type="entry name" value="Yippee_fam"/>
</dbReference>
<dbReference type="OrthoDB" id="6407410at2759"/>
<dbReference type="PROSITE" id="PS51792">
    <property type="entry name" value="YIPPEE"/>
    <property type="match status" value="1"/>
</dbReference>
<evidence type="ECO:0000256" key="3">
    <source>
        <dbReference type="ARBA" id="ARBA00022833"/>
    </source>
</evidence>
<dbReference type="Proteomes" id="UP000593579">
    <property type="component" value="Unassembled WGS sequence"/>
</dbReference>
<evidence type="ECO:0000313" key="6">
    <source>
        <dbReference type="Proteomes" id="UP000593579"/>
    </source>
</evidence>
<dbReference type="InterPro" id="IPR034751">
    <property type="entry name" value="Yippee"/>
</dbReference>
<accession>A0A7J9BXC5</accession>
<evidence type="ECO:0000259" key="4">
    <source>
        <dbReference type="PROSITE" id="PS51792"/>
    </source>
</evidence>
<evidence type="ECO:0000313" key="5">
    <source>
        <dbReference type="EMBL" id="MBA0740860.1"/>
    </source>
</evidence>
<organism evidence="5 6">
    <name type="scientific">Gossypium gossypioides</name>
    <name type="common">Mexican cotton</name>
    <name type="synonym">Selera gossypioides</name>
    <dbReference type="NCBI Taxonomy" id="34282"/>
    <lineage>
        <taxon>Eukaryota</taxon>
        <taxon>Viridiplantae</taxon>
        <taxon>Streptophyta</taxon>
        <taxon>Embryophyta</taxon>
        <taxon>Tracheophyta</taxon>
        <taxon>Spermatophyta</taxon>
        <taxon>Magnoliopsida</taxon>
        <taxon>eudicotyledons</taxon>
        <taxon>Gunneridae</taxon>
        <taxon>Pentapetalae</taxon>
        <taxon>rosids</taxon>
        <taxon>malvids</taxon>
        <taxon>Malvales</taxon>
        <taxon>Malvaceae</taxon>
        <taxon>Malvoideae</taxon>
        <taxon>Gossypium</taxon>
    </lineage>
</organism>
<dbReference type="Pfam" id="PF03226">
    <property type="entry name" value="Yippee-Mis18"/>
    <property type="match status" value="1"/>
</dbReference>
<dbReference type="GO" id="GO:0046872">
    <property type="term" value="F:metal ion binding"/>
    <property type="evidence" value="ECO:0007669"/>
    <property type="project" value="UniProtKB-KW"/>
</dbReference>
<comment type="caution">
    <text evidence="5">The sequence shown here is derived from an EMBL/GenBank/DDBJ whole genome shotgun (WGS) entry which is preliminary data.</text>
</comment>
<proteinExistence type="inferred from homology"/>
<reference evidence="5 6" key="1">
    <citation type="journal article" date="2019" name="Genome Biol. Evol.">
        <title>Insights into the evolution of the New World diploid cottons (Gossypium, subgenus Houzingenia) based on genome sequencing.</title>
        <authorList>
            <person name="Grover C.E."/>
            <person name="Arick M.A. 2nd"/>
            <person name="Thrash A."/>
            <person name="Conover J.L."/>
            <person name="Sanders W.S."/>
            <person name="Peterson D.G."/>
            <person name="Frelichowski J.E."/>
            <person name="Scheffler J.A."/>
            <person name="Scheffler B.E."/>
            <person name="Wendel J.F."/>
        </authorList>
    </citation>
    <scope>NUCLEOTIDE SEQUENCE [LARGE SCALE GENOMIC DNA]</scope>
    <source>
        <strain evidence="5">5</strain>
        <tissue evidence="5">Leaf</tissue>
    </source>
</reference>
<dbReference type="EMBL" id="JABEZY010000007">
    <property type="protein sequence ID" value="MBA0740860.1"/>
    <property type="molecule type" value="Genomic_DNA"/>
</dbReference>
<sequence length="200" mass="22583">LNLPTSPGLTRPELALRHGTDAAVFIIFGASTTIIGDPISSLELLFELAEGDSHLIRLVELPGWQPFLTIQQLGRLNSKSILVAHKHRFHGSELTPALSSLVMLEEFSRKPKDVWVVHVYVVKCRGRNGRAFLFSHAMNITLGPKEDRHLLSGLHTVADIYCADCHQVLGWKYERAYEVSQKYKEGKFILEKAKIVKEDW</sequence>
<keyword evidence="3" id="KW-0862">Zinc</keyword>
<evidence type="ECO:0000256" key="2">
    <source>
        <dbReference type="ARBA" id="ARBA00022723"/>
    </source>
</evidence>
<gene>
    <name evidence="5" type="ORF">Gogos_014045</name>
</gene>
<dbReference type="InterPro" id="IPR004910">
    <property type="entry name" value="Yippee/Mis18/Cereblon"/>
</dbReference>
<keyword evidence="2" id="KW-0479">Metal-binding</keyword>
<keyword evidence="6" id="KW-1185">Reference proteome</keyword>
<protein>
    <recommendedName>
        <fullName evidence="4">Yippee domain-containing protein</fullName>
    </recommendedName>
</protein>
<evidence type="ECO:0000256" key="1">
    <source>
        <dbReference type="ARBA" id="ARBA00005613"/>
    </source>
</evidence>
<dbReference type="AlphaFoldDB" id="A0A7J9BXC5"/>
<dbReference type="PANTHER" id="PTHR13848">
    <property type="entry name" value="PROTEIN YIPPEE-LIKE CG15309-RELATED"/>
    <property type="match status" value="1"/>
</dbReference>